<sequence>SCLLSLGQGMGLAGKNFIIALFVVLILNGFLALSFSELHSMMPKAEGGLGQYTLVGLGPVASMVSTLS</sequence>
<organism evidence="2 3">
    <name type="scientific">Faecalibacillus faecis</name>
    <dbReference type="NCBI Taxonomy" id="1982628"/>
    <lineage>
        <taxon>Bacteria</taxon>
        <taxon>Bacillati</taxon>
        <taxon>Bacillota</taxon>
        <taxon>Erysipelotrichia</taxon>
        <taxon>Erysipelotrichales</taxon>
        <taxon>Coprobacillaceae</taxon>
        <taxon>Faecalibacillus</taxon>
    </lineage>
</organism>
<dbReference type="Gene3D" id="1.20.1740.10">
    <property type="entry name" value="Amino acid/polyamine transporter I"/>
    <property type="match status" value="1"/>
</dbReference>
<protein>
    <submittedName>
        <fullName evidence="2">Uncharacterized protein</fullName>
    </submittedName>
</protein>
<comment type="caution">
    <text evidence="2">The sequence shown here is derived from an EMBL/GenBank/DDBJ whole genome shotgun (WGS) entry which is preliminary data.</text>
</comment>
<evidence type="ECO:0000313" key="3">
    <source>
        <dbReference type="Proteomes" id="UP001198439"/>
    </source>
</evidence>
<dbReference type="RefSeq" id="WP_227280266.1">
    <property type="nucleotide sequence ID" value="NZ_JAJDKZ010000379.1"/>
</dbReference>
<keyword evidence="1" id="KW-1133">Transmembrane helix</keyword>
<dbReference type="Proteomes" id="UP001198439">
    <property type="component" value="Unassembled WGS sequence"/>
</dbReference>
<name>A0AAW4VZY4_9FIRM</name>
<reference evidence="2" key="1">
    <citation type="submission" date="2021-10" db="EMBL/GenBank/DDBJ databases">
        <title>Collection of gut derived symbiotic bacterial strains cultured from healthy donors.</title>
        <authorList>
            <person name="Lin H."/>
            <person name="Littmann E."/>
            <person name="Kohout C."/>
            <person name="Pamer E.G."/>
        </authorList>
    </citation>
    <scope>NUCLEOTIDE SEQUENCE</scope>
    <source>
        <strain evidence="2">DFI.4.48</strain>
    </source>
</reference>
<dbReference type="EMBL" id="JAJDKZ010000379">
    <property type="protein sequence ID" value="MCB8611730.1"/>
    <property type="molecule type" value="Genomic_DNA"/>
</dbReference>
<feature type="non-terminal residue" evidence="2">
    <location>
        <position position="1"/>
    </location>
</feature>
<evidence type="ECO:0000313" key="2">
    <source>
        <dbReference type="EMBL" id="MCB8611730.1"/>
    </source>
</evidence>
<keyword evidence="1" id="KW-0472">Membrane</keyword>
<gene>
    <name evidence="2" type="ORF">LJD69_14160</name>
</gene>
<feature type="non-terminal residue" evidence="2">
    <location>
        <position position="68"/>
    </location>
</feature>
<keyword evidence="1" id="KW-0812">Transmembrane</keyword>
<dbReference type="AlphaFoldDB" id="A0AAW4VZY4"/>
<feature type="transmembrane region" description="Helical" evidence="1">
    <location>
        <begin position="17"/>
        <end position="35"/>
    </location>
</feature>
<evidence type="ECO:0000256" key="1">
    <source>
        <dbReference type="SAM" id="Phobius"/>
    </source>
</evidence>
<proteinExistence type="predicted"/>
<accession>A0AAW4VZY4</accession>